<gene>
    <name evidence="1" type="ORF">MENTE1834_LOCUS16286</name>
</gene>
<dbReference type="EMBL" id="CAVMJV010000018">
    <property type="protein sequence ID" value="CAK5061638.1"/>
    <property type="molecule type" value="Genomic_DNA"/>
</dbReference>
<dbReference type="Proteomes" id="UP001497535">
    <property type="component" value="Unassembled WGS sequence"/>
</dbReference>
<name>A0ACB0YT73_MELEN</name>
<reference evidence="1" key="1">
    <citation type="submission" date="2023-11" db="EMBL/GenBank/DDBJ databases">
        <authorList>
            <person name="Poullet M."/>
        </authorList>
    </citation>
    <scope>NUCLEOTIDE SEQUENCE</scope>
    <source>
        <strain evidence="1">E1834</strain>
    </source>
</reference>
<organism evidence="1 2">
    <name type="scientific">Meloidogyne enterolobii</name>
    <name type="common">Root-knot nematode worm</name>
    <name type="synonym">Meloidogyne mayaguensis</name>
    <dbReference type="NCBI Taxonomy" id="390850"/>
    <lineage>
        <taxon>Eukaryota</taxon>
        <taxon>Metazoa</taxon>
        <taxon>Ecdysozoa</taxon>
        <taxon>Nematoda</taxon>
        <taxon>Chromadorea</taxon>
        <taxon>Rhabditida</taxon>
        <taxon>Tylenchina</taxon>
        <taxon>Tylenchomorpha</taxon>
        <taxon>Tylenchoidea</taxon>
        <taxon>Meloidogynidae</taxon>
        <taxon>Meloidogyninae</taxon>
        <taxon>Meloidogyne</taxon>
    </lineage>
</organism>
<sequence>MFWWILLILLLILLTTLYFLFIYNSGISRCSSSEEIFDETQENNLNNSTKNKREGRNVFKSIYSNIMVKRSASLTSLPLLLRRRHSTVGTGFPKQVIRAAKKIIPDFRQKFSVSSPRDALPKPPSEFFEPLENPQVPDRQKPLFYLKQNTKLLEFPSFCNIKEEDIQLMVFDTNEFIVKRGDADDSIYVVLEGSLAVYISPTQGKKSMVRRIGPSDCFFSPLSLLDIFMGKPSLLKTVSLKATLKTRLAKYSLVNFYNVFIENPDQSAWIRTIQIIATRLRHIVLTTLHQHLGLSEELVNKHSTSSTKKPLKQRGLSLRNYGGGLKPKLQRMSTEFENSNEEIKISVALTYFCEALNISESEGNILIKPYLRFLKLEENQTLYEEGSNDGASIGVVVSGLLKITQESAYSDMSTFGYEDKDSWCAYVNTRELVGGLQFLTDEPSFCTLRAACPSIVALIDKKDADLLIEKKPSLVFPIAYSVLQRLSSFVRAIDFALGWVLLDSGEALYRKNDFSDSVFVALSGRLRSVSEKIVIEEFGRGDVLGIVEVLQQNPRTTTGFYLNLIFRFIFQVLAVRYSQLSKIPEGLLNFVKMQFPQVGFRLVRLLGRYYSGRVSSSSPLAIPDPMTQRNLHTIAIFPATFDVPLVAFTCELYHALSVTTKIIRLSSKFVVERLGVEAVMQRKADFRLMHWLNSQEDTYQLVIYECDYTATNWTRRCLSQADAIIVVACGDQKPPEKHFIDEHLKMNQDGIRSRKELVLLWRGADAVPKGTYEWLKGSWFSAHHHIHAPDRMFSWESKVEKNENEILNFYEHHVFPFTIDVHSDFARLGRLLSSNAVGLVLGGGGARGAAHVGLIKALHEKGIPVDIVGGTSIGSLISGILATNPNNMQNLEEKASKWFLGMSSFWNLLLDITWAFSARLTGYNFNKLLKNVFGFKSIEDLWLPYFCVTTDISNSEMRVHRNGQLWRYVRASMTLAVYLPPICHYLLDGGYVNNLPADVMRTMGARTVIAIDVSSADEKDFHNYGDYLNGFYAQFHSLLNWQKDAMRILTAQEIQDRLSFVSSVRQLELVKKAPYCTYLRPPIDRFKTLDFPKFNIIQNAGYQYGCETLPELITKNNHLKTLINHGKFSVMRYSPNTFRKGSFTDLAAQISRIPSQHCKSLDDFSKYFEDEDNDDDEEYFEHEEDDSDRGLSNEFILPDEDAILINATINARIITNNEEDFQ</sequence>
<keyword evidence="2" id="KW-1185">Reference proteome</keyword>
<proteinExistence type="predicted"/>
<protein>
    <submittedName>
        <fullName evidence="1">Uncharacterized protein</fullName>
    </submittedName>
</protein>
<accession>A0ACB0YT73</accession>
<evidence type="ECO:0000313" key="1">
    <source>
        <dbReference type="EMBL" id="CAK5061638.1"/>
    </source>
</evidence>
<evidence type="ECO:0000313" key="2">
    <source>
        <dbReference type="Proteomes" id="UP001497535"/>
    </source>
</evidence>
<comment type="caution">
    <text evidence="1">The sequence shown here is derived from an EMBL/GenBank/DDBJ whole genome shotgun (WGS) entry which is preliminary data.</text>
</comment>